<evidence type="ECO:0000313" key="4">
    <source>
        <dbReference type="Proteomes" id="UP001519295"/>
    </source>
</evidence>
<sequence>MIDTPTWLSALPAALAAVFWVVGPGLLVTRTSGLRGITAWGAAPAVSVALIATSAVLGAGIGVPWGPWLPLLLAVLVTVLVVVFRSFLARRPAGSPLHRGWRSALSSWEPGRRLRSAVVRLRTPRGLFARGPEPLTTALPHVWRTSAQRDGPDGRRAGLAALLGTAVAAGLAWLTVVRGFGPVDQLSSTYDAVFHYSGIAHVLGTGDASSLTLGTLTSPGQPTAFYPAAWHDLVSLVAMTSGATVPVAANLTAWVVAGVVFPLSALLLTRHVIGRSTGAAAVTPVLATGFTGFPWALMSFGVLWPNLLGLALLPAVLASGTALLGLAREPVLRPGGALALGLTGTLALGFAHPNTVFSLAVLAVFPLLWALARLIRHRMLTRRFWQPLLGLVCTVGGLALVGWLMVASPLLAGVRSFDWPAFTSTPSAITEVLLLGTNNRPALWVLAAMVLVGAVASFRRVTTSWLVPAHAASGLLYVLAASREDALTAGLTGAWYNDSFRLAAMLPVTGVPLAVLGVVTVAGLLHRALLTSRLPAGHPVRRRGAPALLTTGIAALVLLGSGGLSTSLHSSVLAGTYQLSADVLLEPGQREFLERVGTLVPPGSVVAADPFTGNSLLYPLTGREVLFPHLIGSWTPEQTVVATRLRNAADDPEVCAAAAATRVEYVLTGPITFWPWHGGARWYPGLHDIAPVPGFELVATGGETALWRLTACDEPPPVDAVPPVAGGPVEPVPMPSP</sequence>
<evidence type="ECO:0000256" key="1">
    <source>
        <dbReference type="SAM" id="MobiDB-lite"/>
    </source>
</evidence>
<feature type="transmembrane region" description="Helical" evidence="2">
    <location>
        <begin position="68"/>
        <end position="88"/>
    </location>
</feature>
<accession>A0ABS4VL59</accession>
<feature type="transmembrane region" description="Helical" evidence="2">
    <location>
        <begin position="465"/>
        <end position="482"/>
    </location>
</feature>
<comment type="caution">
    <text evidence="3">The sequence shown here is derived from an EMBL/GenBank/DDBJ whole genome shotgun (WGS) entry which is preliminary data.</text>
</comment>
<feature type="transmembrane region" description="Helical" evidence="2">
    <location>
        <begin position="441"/>
        <end position="458"/>
    </location>
</feature>
<keyword evidence="2" id="KW-1133">Transmembrane helix</keyword>
<feature type="transmembrane region" description="Helical" evidence="2">
    <location>
        <begin position="545"/>
        <end position="564"/>
    </location>
</feature>
<dbReference type="RefSeq" id="WP_210024678.1">
    <property type="nucleotide sequence ID" value="NZ_JAGINU010000001.1"/>
</dbReference>
<feature type="transmembrane region" description="Helical" evidence="2">
    <location>
        <begin position="387"/>
        <end position="412"/>
    </location>
</feature>
<feature type="transmembrane region" description="Helical" evidence="2">
    <location>
        <begin position="157"/>
        <end position="176"/>
    </location>
</feature>
<evidence type="ECO:0000256" key="2">
    <source>
        <dbReference type="SAM" id="Phobius"/>
    </source>
</evidence>
<keyword evidence="2" id="KW-0812">Transmembrane</keyword>
<keyword evidence="4" id="KW-1185">Reference proteome</keyword>
<dbReference type="Pfam" id="PF20176">
    <property type="entry name" value="DUF6541"/>
    <property type="match status" value="1"/>
</dbReference>
<protein>
    <submittedName>
        <fullName evidence="3">Uncharacterized protein</fullName>
    </submittedName>
</protein>
<feature type="region of interest" description="Disordered" evidence="1">
    <location>
        <begin position="717"/>
        <end position="737"/>
    </location>
</feature>
<organism evidence="3 4">
    <name type="scientific">Pseudonocardia parietis</name>
    <dbReference type="NCBI Taxonomy" id="570936"/>
    <lineage>
        <taxon>Bacteria</taxon>
        <taxon>Bacillati</taxon>
        <taxon>Actinomycetota</taxon>
        <taxon>Actinomycetes</taxon>
        <taxon>Pseudonocardiales</taxon>
        <taxon>Pseudonocardiaceae</taxon>
        <taxon>Pseudonocardia</taxon>
    </lineage>
</organism>
<keyword evidence="2" id="KW-0472">Membrane</keyword>
<evidence type="ECO:0000313" key="3">
    <source>
        <dbReference type="EMBL" id="MBP2364654.1"/>
    </source>
</evidence>
<dbReference type="EMBL" id="JAGINU010000001">
    <property type="protein sequence ID" value="MBP2364654.1"/>
    <property type="molecule type" value="Genomic_DNA"/>
</dbReference>
<feature type="transmembrane region" description="Helical" evidence="2">
    <location>
        <begin position="6"/>
        <end position="28"/>
    </location>
</feature>
<feature type="transmembrane region" description="Helical" evidence="2">
    <location>
        <begin position="331"/>
        <end position="350"/>
    </location>
</feature>
<feature type="transmembrane region" description="Helical" evidence="2">
    <location>
        <begin position="303"/>
        <end position="324"/>
    </location>
</feature>
<feature type="transmembrane region" description="Helical" evidence="2">
    <location>
        <begin position="247"/>
        <end position="267"/>
    </location>
</feature>
<dbReference type="Proteomes" id="UP001519295">
    <property type="component" value="Unassembled WGS sequence"/>
</dbReference>
<feature type="transmembrane region" description="Helical" evidence="2">
    <location>
        <begin position="502"/>
        <end position="525"/>
    </location>
</feature>
<feature type="transmembrane region" description="Helical" evidence="2">
    <location>
        <begin position="279"/>
        <end position="297"/>
    </location>
</feature>
<name>A0ABS4VL59_9PSEU</name>
<proteinExistence type="predicted"/>
<dbReference type="InterPro" id="IPR046671">
    <property type="entry name" value="DUF6541"/>
</dbReference>
<feature type="transmembrane region" description="Helical" evidence="2">
    <location>
        <begin position="40"/>
        <end position="62"/>
    </location>
</feature>
<gene>
    <name evidence="3" type="ORF">JOF36_000350</name>
</gene>
<reference evidence="3 4" key="1">
    <citation type="submission" date="2021-03" db="EMBL/GenBank/DDBJ databases">
        <title>Sequencing the genomes of 1000 actinobacteria strains.</title>
        <authorList>
            <person name="Klenk H.-P."/>
        </authorList>
    </citation>
    <scope>NUCLEOTIDE SEQUENCE [LARGE SCALE GENOMIC DNA]</scope>
    <source>
        <strain evidence="3 4">DSM 45256</strain>
    </source>
</reference>
<feature type="transmembrane region" description="Helical" evidence="2">
    <location>
        <begin position="356"/>
        <end position="375"/>
    </location>
</feature>